<proteinExistence type="predicted"/>
<comment type="caution">
    <text evidence="1">The sequence shown here is derived from an EMBL/GenBank/DDBJ whole genome shotgun (WGS) entry which is preliminary data.</text>
</comment>
<organism evidence="1 2">
    <name type="scientific">Marinifilum breve</name>
    <dbReference type="NCBI Taxonomy" id="2184082"/>
    <lineage>
        <taxon>Bacteria</taxon>
        <taxon>Pseudomonadati</taxon>
        <taxon>Bacteroidota</taxon>
        <taxon>Bacteroidia</taxon>
        <taxon>Marinilabiliales</taxon>
        <taxon>Marinifilaceae</taxon>
    </lineage>
</organism>
<dbReference type="EMBL" id="QFLI01000002">
    <property type="protein sequence ID" value="PXY02343.1"/>
    <property type="molecule type" value="Genomic_DNA"/>
</dbReference>
<name>A0A2V4A1H3_9BACT</name>
<gene>
    <name evidence="1" type="ORF">DF185_06760</name>
</gene>
<reference evidence="1 2" key="1">
    <citation type="submission" date="2018-05" db="EMBL/GenBank/DDBJ databases">
        <title>Marinifilum breve JC075T sp. nov., a marine bacterium isolated from Yongle Blue Hole in the South China Sea.</title>
        <authorList>
            <person name="Fu T."/>
        </authorList>
    </citation>
    <scope>NUCLEOTIDE SEQUENCE [LARGE SCALE GENOMIC DNA]</scope>
    <source>
        <strain evidence="1 2">JC075</strain>
    </source>
</reference>
<dbReference type="Proteomes" id="UP000248079">
    <property type="component" value="Unassembled WGS sequence"/>
</dbReference>
<sequence length="286" mass="33281">MLKRVICIIGFFSVFTQSVRCQLISERLLISQKDRQNKEYVVGKIANTTPLNKSLTDYFQIVDTLDFIQNSEDIVEVRGCDFHFKVTISRDSMVYSYGDKKLLQLESHISPYQLWEYDITNLNSVELDSVSKELREKPYHKPVLSTSFNQSCISYALEGIFRSHGINPEPFFFRRSNPKDHSDLEIILKNLFVKVETIHNINRNTLKGSKHLKEEQVFLLFKNAQAEPMHACFNLYGKTWTKNGLKPYTSHPSPQFVIDTYTYSGDKKKHSVCEIEIYKLKPGIFE</sequence>
<evidence type="ECO:0000313" key="1">
    <source>
        <dbReference type="EMBL" id="PXY02343.1"/>
    </source>
</evidence>
<dbReference type="AlphaFoldDB" id="A0A2V4A1H3"/>
<keyword evidence="2" id="KW-1185">Reference proteome</keyword>
<accession>A0A2V4A1H3</accession>
<evidence type="ECO:0000313" key="2">
    <source>
        <dbReference type="Proteomes" id="UP000248079"/>
    </source>
</evidence>
<protein>
    <submittedName>
        <fullName evidence="1">Uncharacterized protein</fullName>
    </submittedName>
</protein>